<accession>A0A9K3D502</accession>
<evidence type="ECO:0000313" key="1">
    <source>
        <dbReference type="EMBL" id="GIQ88086.1"/>
    </source>
</evidence>
<organism evidence="1 2">
    <name type="scientific">Kipferlia bialata</name>
    <dbReference type="NCBI Taxonomy" id="797122"/>
    <lineage>
        <taxon>Eukaryota</taxon>
        <taxon>Metamonada</taxon>
        <taxon>Carpediemonas-like organisms</taxon>
        <taxon>Kipferlia</taxon>
    </lineage>
</organism>
<dbReference type="EMBL" id="BDIP01003755">
    <property type="protein sequence ID" value="GIQ88086.1"/>
    <property type="molecule type" value="Genomic_DNA"/>
</dbReference>
<protein>
    <submittedName>
        <fullName evidence="1">Uncharacterized protein</fullName>
    </submittedName>
</protein>
<gene>
    <name evidence="1" type="ORF">KIPB_010256</name>
</gene>
<keyword evidence="2" id="KW-1185">Reference proteome</keyword>
<evidence type="ECO:0000313" key="2">
    <source>
        <dbReference type="Proteomes" id="UP000265618"/>
    </source>
</evidence>
<reference evidence="1 2" key="1">
    <citation type="journal article" date="2018" name="PLoS ONE">
        <title>The draft genome of Kipferlia bialata reveals reductive genome evolution in fornicate parasites.</title>
        <authorList>
            <person name="Tanifuji G."/>
            <person name="Takabayashi S."/>
            <person name="Kume K."/>
            <person name="Takagi M."/>
            <person name="Nakayama T."/>
            <person name="Kamikawa R."/>
            <person name="Inagaki Y."/>
            <person name="Hashimoto T."/>
        </authorList>
    </citation>
    <scope>NUCLEOTIDE SEQUENCE [LARGE SCALE GENOMIC DNA]</scope>
    <source>
        <strain evidence="1">NY0173</strain>
    </source>
</reference>
<sequence>MDRRCLVTPKNAFVSLMAGSRAYALRERTDKRLLATVLTALRGERQRREEQTEDVDSHYVAQRLEIVEACAAWDYGRRLQDSARVSMQYLPWYTEYRRYPSAFRERVSSGISAASLGHNIVM</sequence>
<dbReference type="Proteomes" id="UP000265618">
    <property type="component" value="Unassembled WGS sequence"/>
</dbReference>
<name>A0A9K3D502_9EUKA</name>
<proteinExistence type="predicted"/>
<dbReference type="AlphaFoldDB" id="A0A9K3D502"/>
<comment type="caution">
    <text evidence="1">The sequence shown here is derived from an EMBL/GenBank/DDBJ whole genome shotgun (WGS) entry which is preliminary data.</text>
</comment>
<feature type="non-terminal residue" evidence="1">
    <location>
        <position position="1"/>
    </location>
</feature>